<gene>
    <name evidence="3" type="ORF">SAMN05216593_101569</name>
</gene>
<dbReference type="InterPro" id="IPR012349">
    <property type="entry name" value="Split_barrel_FMN-bd"/>
</dbReference>
<keyword evidence="1" id="KW-0560">Oxidoreductase</keyword>
<dbReference type="InterPro" id="IPR050268">
    <property type="entry name" value="NADH-dep_flavin_reductase"/>
</dbReference>
<dbReference type="GO" id="GO:0042602">
    <property type="term" value="F:riboflavin reductase (NADPH) activity"/>
    <property type="evidence" value="ECO:0007669"/>
    <property type="project" value="TreeGrafter"/>
</dbReference>
<name>A0A1M7JV48_9PSED</name>
<dbReference type="PANTHER" id="PTHR30466">
    <property type="entry name" value="FLAVIN REDUCTASE"/>
    <property type="match status" value="1"/>
</dbReference>
<dbReference type="GO" id="GO:0010181">
    <property type="term" value="F:FMN binding"/>
    <property type="evidence" value="ECO:0007669"/>
    <property type="project" value="InterPro"/>
</dbReference>
<sequence length="175" mass="18653">MGCDQSKQHFRQALSLLSAAVNIITTDGPHGRFGLTASAVCSVTDTPPTLLVCINRSSSIHEALLSNRALCVNILTGDLEGVARQFAGMTDLPPAERFTGQDWRTGSSGVPVLNDALASLEGTIVDIKEVGSHSVLFVEINQIEVREDGESLVYFGRNFHRLGRTAAVNAQTSAS</sequence>
<dbReference type="SUPFAM" id="SSF50475">
    <property type="entry name" value="FMN-binding split barrel"/>
    <property type="match status" value="1"/>
</dbReference>
<dbReference type="Gene3D" id="2.30.110.10">
    <property type="entry name" value="Electron Transport, Fmn-binding Protein, Chain A"/>
    <property type="match status" value="1"/>
</dbReference>
<dbReference type="RefSeq" id="WP_073162176.1">
    <property type="nucleotide sequence ID" value="NZ_FRDA01000001.1"/>
</dbReference>
<dbReference type="STRING" id="1190415.SAMN05216593_101569"/>
<feature type="domain" description="Flavin reductase like" evidence="2">
    <location>
        <begin position="14"/>
        <end position="161"/>
    </location>
</feature>
<dbReference type="AlphaFoldDB" id="A0A1M7JV48"/>
<dbReference type="OrthoDB" id="6401628at2"/>
<organism evidence="3 4">
    <name type="scientific">Pseudomonas asturiensis</name>
    <dbReference type="NCBI Taxonomy" id="1190415"/>
    <lineage>
        <taxon>Bacteria</taxon>
        <taxon>Pseudomonadati</taxon>
        <taxon>Pseudomonadota</taxon>
        <taxon>Gammaproteobacteria</taxon>
        <taxon>Pseudomonadales</taxon>
        <taxon>Pseudomonadaceae</taxon>
        <taxon>Pseudomonas</taxon>
    </lineage>
</organism>
<proteinExistence type="predicted"/>
<evidence type="ECO:0000313" key="3">
    <source>
        <dbReference type="EMBL" id="SHM56896.1"/>
    </source>
</evidence>
<reference evidence="3 4" key="1">
    <citation type="submission" date="2016-11" db="EMBL/GenBank/DDBJ databases">
        <authorList>
            <person name="Jaros S."/>
            <person name="Januszkiewicz K."/>
            <person name="Wedrychowicz H."/>
        </authorList>
    </citation>
    <scope>NUCLEOTIDE SEQUENCE [LARGE SCALE GENOMIC DNA]</scope>
    <source>
        <strain evidence="3 4">LMG 26898</strain>
    </source>
</reference>
<dbReference type="InterPro" id="IPR002563">
    <property type="entry name" value="Flavin_Rdtase-like_dom"/>
</dbReference>
<dbReference type="PANTHER" id="PTHR30466:SF1">
    <property type="entry name" value="FMN REDUCTASE (NADH) RUTF"/>
    <property type="match status" value="1"/>
</dbReference>
<protein>
    <submittedName>
        <fullName evidence="3">Flavin reductase (NADH)</fullName>
    </submittedName>
</protein>
<dbReference type="Pfam" id="PF01613">
    <property type="entry name" value="Flavin_Reduct"/>
    <property type="match status" value="1"/>
</dbReference>
<evidence type="ECO:0000256" key="1">
    <source>
        <dbReference type="ARBA" id="ARBA00023002"/>
    </source>
</evidence>
<dbReference type="Proteomes" id="UP000183983">
    <property type="component" value="Unassembled WGS sequence"/>
</dbReference>
<accession>A0A1M7JV48</accession>
<evidence type="ECO:0000313" key="4">
    <source>
        <dbReference type="Proteomes" id="UP000183983"/>
    </source>
</evidence>
<dbReference type="EMBL" id="FRDA01000001">
    <property type="protein sequence ID" value="SHM56896.1"/>
    <property type="molecule type" value="Genomic_DNA"/>
</dbReference>
<evidence type="ECO:0000259" key="2">
    <source>
        <dbReference type="SMART" id="SM00903"/>
    </source>
</evidence>
<dbReference type="GO" id="GO:0006208">
    <property type="term" value="P:pyrimidine nucleobase catabolic process"/>
    <property type="evidence" value="ECO:0007669"/>
    <property type="project" value="TreeGrafter"/>
</dbReference>
<dbReference type="SMART" id="SM00903">
    <property type="entry name" value="Flavin_Reduct"/>
    <property type="match status" value="1"/>
</dbReference>